<dbReference type="EMBL" id="QEHR01000017">
    <property type="protein sequence ID" value="PVW11988.1"/>
    <property type="molecule type" value="Genomic_DNA"/>
</dbReference>
<evidence type="ECO:0000313" key="3">
    <source>
        <dbReference type="Proteomes" id="UP000245962"/>
    </source>
</evidence>
<dbReference type="InterPro" id="IPR010982">
    <property type="entry name" value="Lambda_DNA-bd_dom_sf"/>
</dbReference>
<dbReference type="CDD" id="cd00093">
    <property type="entry name" value="HTH_XRE"/>
    <property type="match status" value="1"/>
</dbReference>
<accession>A0A2U0HT21</accession>
<sequence>MDSADKIFLQSIGKNISKIRRQKKMTQIDVCAIIDMDVPNLSSIENGRQNVTSLTLKKIAGALDVAVVDFFQNSK</sequence>
<gene>
    <name evidence="2" type="ORF">DDV96_15330</name>
</gene>
<evidence type="ECO:0000313" key="2">
    <source>
        <dbReference type="EMBL" id="PVW11988.1"/>
    </source>
</evidence>
<proteinExistence type="predicted"/>
<keyword evidence="2" id="KW-0238">DNA-binding</keyword>
<dbReference type="SMART" id="SM00530">
    <property type="entry name" value="HTH_XRE"/>
    <property type="match status" value="1"/>
</dbReference>
<protein>
    <submittedName>
        <fullName evidence="2">DNA-binding protein</fullName>
    </submittedName>
</protein>
<dbReference type="OrthoDB" id="2902336at2"/>
<name>A0A2U0HT21_9FLAO</name>
<dbReference type="GO" id="GO:0003677">
    <property type="term" value="F:DNA binding"/>
    <property type="evidence" value="ECO:0007669"/>
    <property type="project" value="UniProtKB-KW"/>
</dbReference>
<organism evidence="2 3">
    <name type="scientific">Marixanthomonas spongiae</name>
    <dbReference type="NCBI Taxonomy" id="2174845"/>
    <lineage>
        <taxon>Bacteria</taxon>
        <taxon>Pseudomonadati</taxon>
        <taxon>Bacteroidota</taxon>
        <taxon>Flavobacteriia</taxon>
        <taxon>Flavobacteriales</taxon>
        <taxon>Flavobacteriaceae</taxon>
        <taxon>Marixanthomonas</taxon>
    </lineage>
</organism>
<comment type="caution">
    <text evidence="2">The sequence shown here is derived from an EMBL/GenBank/DDBJ whole genome shotgun (WGS) entry which is preliminary data.</text>
</comment>
<dbReference type="Proteomes" id="UP000245962">
    <property type="component" value="Unassembled WGS sequence"/>
</dbReference>
<dbReference type="Gene3D" id="1.10.260.40">
    <property type="entry name" value="lambda repressor-like DNA-binding domains"/>
    <property type="match status" value="1"/>
</dbReference>
<dbReference type="Pfam" id="PF01381">
    <property type="entry name" value="HTH_3"/>
    <property type="match status" value="1"/>
</dbReference>
<keyword evidence="3" id="KW-1185">Reference proteome</keyword>
<dbReference type="RefSeq" id="WP_116695657.1">
    <property type="nucleotide sequence ID" value="NZ_QEHR01000017.1"/>
</dbReference>
<feature type="domain" description="HTH cro/C1-type" evidence="1">
    <location>
        <begin position="16"/>
        <end position="70"/>
    </location>
</feature>
<dbReference type="PROSITE" id="PS50943">
    <property type="entry name" value="HTH_CROC1"/>
    <property type="match status" value="1"/>
</dbReference>
<dbReference type="AlphaFoldDB" id="A0A2U0HT21"/>
<dbReference type="SUPFAM" id="SSF47413">
    <property type="entry name" value="lambda repressor-like DNA-binding domains"/>
    <property type="match status" value="1"/>
</dbReference>
<dbReference type="InterPro" id="IPR001387">
    <property type="entry name" value="Cro/C1-type_HTH"/>
</dbReference>
<reference evidence="2 3" key="1">
    <citation type="submission" date="2018-04" db="EMBL/GenBank/DDBJ databases">
        <title>Marixanthomonas spongiae HN-E44 sp. nov., isolated from a marine sponge.</title>
        <authorList>
            <person name="Luo L."/>
            <person name="Zhuang L."/>
        </authorList>
    </citation>
    <scope>NUCLEOTIDE SEQUENCE [LARGE SCALE GENOMIC DNA]</scope>
    <source>
        <strain evidence="2 3">HN-E44</strain>
    </source>
</reference>
<evidence type="ECO:0000259" key="1">
    <source>
        <dbReference type="PROSITE" id="PS50943"/>
    </source>
</evidence>